<dbReference type="SUPFAM" id="SSF49464">
    <property type="entry name" value="Carboxypeptidase regulatory domain-like"/>
    <property type="match status" value="3"/>
</dbReference>
<evidence type="ECO:0000256" key="3">
    <source>
        <dbReference type="ARBA" id="ARBA00022729"/>
    </source>
</evidence>
<keyword evidence="5" id="KW-1185">Reference proteome</keyword>
<dbReference type="Pfam" id="PF13620">
    <property type="entry name" value="CarboxypepD_reg"/>
    <property type="match status" value="3"/>
</dbReference>
<keyword evidence="4" id="KW-0645">Protease</keyword>
<sequence length="328" mass="32742">MLALTADAPVLPPGHRAAAAPPWHDLVTVFLPALAPPAAVALLGLLFAALLKESPVSDLTPVPPARNGEAAYTTGLALLGSVRTPGGAAVPHAVLTLVDAAGRQCGRADSGDDGRFSLTGPGPGGYMLIAAASGHQPRAVGLTLADRAPELDVLLGGPGRLTGRVRTPDGEPVADAVVTLTDSRGDVVATTRSAADGGYRLDGLVTGDYTLAAGALGRRPGAAPVTVAGGEQADHDVELTGGAVLRGTVGNDEGRPVPDARVTLTDSLGEVAGTTLTGADGRFVFADLAPGEYTVVAAGYQPTATALRLAGGEHGERDLRLSHEPGAG</sequence>
<keyword evidence="3" id="KW-0732">Signal</keyword>
<dbReference type="PANTHER" id="PTHR36108">
    <property type="entry name" value="COLOSSIN-B-RELATED"/>
    <property type="match status" value="1"/>
</dbReference>
<evidence type="ECO:0000313" key="5">
    <source>
        <dbReference type="Proteomes" id="UP000578686"/>
    </source>
</evidence>
<evidence type="ECO:0000256" key="2">
    <source>
        <dbReference type="ARBA" id="ARBA00022525"/>
    </source>
</evidence>
<dbReference type="Proteomes" id="UP000578686">
    <property type="component" value="Unassembled WGS sequence"/>
</dbReference>
<organism evidence="4 5">
    <name type="scientific">Streptomyces lonarensis</name>
    <dbReference type="NCBI Taxonomy" id="700599"/>
    <lineage>
        <taxon>Bacteria</taxon>
        <taxon>Bacillati</taxon>
        <taxon>Actinomycetota</taxon>
        <taxon>Actinomycetes</taxon>
        <taxon>Kitasatosporales</taxon>
        <taxon>Streptomycetaceae</taxon>
        <taxon>Streptomyces</taxon>
    </lineage>
</organism>
<gene>
    <name evidence="4" type="ORF">HCN56_06145</name>
</gene>
<dbReference type="EMBL" id="JAAVJD010000027">
    <property type="protein sequence ID" value="NJQ05165.1"/>
    <property type="molecule type" value="Genomic_DNA"/>
</dbReference>
<dbReference type="InterPro" id="IPR008969">
    <property type="entry name" value="CarboxyPept-like_regulatory"/>
</dbReference>
<reference evidence="4 5" key="1">
    <citation type="submission" date="2020-03" db="EMBL/GenBank/DDBJ databases">
        <title>Draft genome of Streptomyces sp. ventii, isolated from the Axial Seamount in the Pacific Ocean, and resequencing of the two type strains Streptomyces lonarensis strain NCL 716 and Streptomyces bohaiensis strain 11A07.</title>
        <authorList>
            <person name="Loughran R.M."/>
            <person name="Pfannmuller K.M."/>
            <person name="Wasson B.J."/>
            <person name="Deadmond M.C."/>
            <person name="Paddock B.E."/>
            <person name="Koyack M.J."/>
            <person name="Gallegos D.A."/>
            <person name="Mitchell E.A."/>
            <person name="Ushijima B."/>
            <person name="Saw J.H."/>
            <person name="Mcphail K.L."/>
            <person name="Videau P."/>
        </authorList>
    </citation>
    <scope>NUCLEOTIDE SEQUENCE [LARGE SCALE GENOMIC DNA]</scope>
    <source>
        <strain evidence="4 5">NCL716</strain>
    </source>
</reference>
<dbReference type="AlphaFoldDB" id="A0A7X6CZ43"/>
<accession>A0A7X6CZ43</accession>
<evidence type="ECO:0000313" key="4">
    <source>
        <dbReference type="EMBL" id="NJQ05165.1"/>
    </source>
</evidence>
<keyword evidence="4" id="KW-0378">Hydrolase</keyword>
<dbReference type="PANTHER" id="PTHR36108:SF13">
    <property type="entry name" value="COLOSSIN-B-RELATED"/>
    <property type="match status" value="1"/>
</dbReference>
<keyword evidence="2" id="KW-0964">Secreted</keyword>
<evidence type="ECO:0000256" key="1">
    <source>
        <dbReference type="ARBA" id="ARBA00007257"/>
    </source>
</evidence>
<proteinExistence type="inferred from homology"/>
<keyword evidence="4" id="KW-0121">Carboxypeptidase</keyword>
<comment type="caution">
    <text evidence="4">The sequence shown here is derived from an EMBL/GenBank/DDBJ whole genome shotgun (WGS) entry which is preliminary data.</text>
</comment>
<dbReference type="Gene3D" id="2.60.40.1120">
    <property type="entry name" value="Carboxypeptidase-like, regulatory domain"/>
    <property type="match status" value="2"/>
</dbReference>
<name>A0A7X6CZ43_9ACTN</name>
<comment type="similarity">
    <text evidence="1">Belongs to the serine-aspartate repeat-containing protein (SDr) family.</text>
</comment>
<protein>
    <submittedName>
        <fullName evidence="4">Carboxypeptidase regulatory-like domain-containing protein</fullName>
    </submittedName>
</protein>
<dbReference type="GO" id="GO:0004180">
    <property type="term" value="F:carboxypeptidase activity"/>
    <property type="evidence" value="ECO:0007669"/>
    <property type="project" value="UniProtKB-KW"/>
</dbReference>